<feature type="domain" description="TM2" evidence="7">
    <location>
        <begin position="118"/>
        <end position="168"/>
    </location>
</feature>
<evidence type="ECO:0000259" key="7">
    <source>
        <dbReference type="Pfam" id="PF05154"/>
    </source>
</evidence>
<gene>
    <name evidence="9" type="ORF">NPRO_23570</name>
</gene>
<sequence>MAEWYYVGHYGQLGPLTRDQIDELIVAGVISRETYMWRTGMTDWVPASSILEIQSVFDSFQPVVAPPPPPTSPLHRAETAPAAPPSGSTFHQPYGTFSPSAYASLTPAGYGYPAIRSDRSRLVAGILQILLPGVGRMYLGYVAIGVLQLIILIPTCFIGWLWSIIDGVLILSGFTKLDGYGRVLES</sequence>
<dbReference type="KEGG" id="npy:NPRO_23570"/>
<organism evidence="9 10">
    <name type="scientific">Candidatus Nitrosymbiomonas proteolyticus</name>
    <dbReference type="NCBI Taxonomy" id="2608984"/>
    <lineage>
        <taxon>Bacteria</taxon>
        <taxon>Bacillati</taxon>
        <taxon>Armatimonadota</taxon>
        <taxon>Armatimonadota incertae sedis</taxon>
        <taxon>Candidatus Nitrosymbiomonas</taxon>
    </lineage>
</organism>
<dbReference type="InterPro" id="IPR007829">
    <property type="entry name" value="TM2"/>
</dbReference>
<evidence type="ECO:0000256" key="1">
    <source>
        <dbReference type="ARBA" id="ARBA00004141"/>
    </source>
</evidence>
<protein>
    <submittedName>
        <fullName evidence="9">TM2 domain-containing protein</fullName>
    </submittedName>
</protein>
<dbReference type="EMBL" id="AP021858">
    <property type="protein sequence ID" value="BBO24762.1"/>
    <property type="molecule type" value="Genomic_DNA"/>
</dbReference>
<evidence type="ECO:0000313" key="9">
    <source>
        <dbReference type="EMBL" id="BBO24762.1"/>
    </source>
</evidence>
<reference evidence="9" key="1">
    <citation type="journal article" name="DNA Res.">
        <title>The physiological potential of anammox bacteria as revealed by their core genome structure.</title>
        <authorList>
            <person name="Okubo T."/>
            <person name="Toyoda A."/>
            <person name="Fukuhara K."/>
            <person name="Uchiyama I."/>
            <person name="Harigaya Y."/>
            <person name="Kuroiwa M."/>
            <person name="Suzuki T."/>
            <person name="Murakami Y."/>
            <person name="Suwa Y."/>
            <person name="Takami H."/>
        </authorList>
    </citation>
    <scope>NUCLEOTIDE SEQUENCE</scope>
    <source>
        <strain evidence="9">317325-2</strain>
    </source>
</reference>
<evidence type="ECO:0000256" key="2">
    <source>
        <dbReference type="ARBA" id="ARBA00022692"/>
    </source>
</evidence>
<evidence type="ECO:0000256" key="3">
    <source>
        <dbReference type="ARBA" id="ARBA00022989"/>
    </source>
</evidence>
<dbReference type="Pfam" id="PF05154">
    <property type="entry name" value="TM2"/>
    <property type="match status" value="1"/>
</dbReference>
<evidence type="ECO:0000313" key="10">
    <source>
        <dbReference type="Proteomes" id="UP000662873"/>
    </source>
</evidence>
<dbReference type="GO" id="GO:0016020">
    <property type="term" value="C:membrane"/>
    <property type="evidence" value="ECO:0007669"/>
    <property type="project" value="UniProtKB-SubCell"/>
</dbReference>
<name>A0A809RXV7_9BACT</name>
<dbReference type="Pfam" id="PF14237">
    <property type="entry name" value="GYF_2"/>
    <property type="match status" value="1"/>
</dbReference>
<feature type="domain" description="GYF" evidence="8">
    <location>
        <begin position="4"/>
        <end position="50"/>
    </location>
</feature>
<feature type="region of interest" description="Disordered" evidence="5">
    <location>
        <begin position="67"/>
        <end position="87"/>
    </location>
</feature>
<keyword evidence="2 6" id="KW-0812">Transmembrane</keyword>
<accession>A0A809RXV7</accession>
<comment type="subcellular location">
    <subcellularLocation>
        <location evidence="1">Membrane</location>
        <topology evidence="1">Multi-pass membrane protein</topology>
    </subcellularLocation>
</comment>
<evidence type="ECO:0000256" key="6">
    <source>
        <dbReference type="SAM" id="Phobius"/>
    </source>
</evidence>
<keyword evidence="4 6" id="KW-0472">Membrane</keyword>
<evidence type="ECO:0000256" key="4">
    <source>
        <dbReference type="ARBA" id="ARBA00023136"/>
    </source>
</evidence>
<dbReference type="InterPro" id="IPR025640">
    <property type="entry name" value="GYF_2"/>
</dbReference>
<evidence type="ECO:0000256" key="5">
    <source>
        <dbReference type="SAM" id="MobiDB-lite"/>
    </source>
</evidence>
<feature type="transmembrane region" description="Helical" evidence="6">
    <location>
        <begin position="138"/>
        <end position="162"/>
    </location>
</feature>
<keyword evidence="3 6" id="KW-1133">Transmembrane helix</keyword>
<dbReference type="AlphaFoldDB" id="A0A809RXV7"/>
<proteinExistence type="predicted"/>
<dbReference type="Proteomes" id="UP000662873">
    <property type="component" value="Chromosome"/>
</dbReference>
<evidence type="ECO:0000259" key="8">
    <source>
        <dbReference type="Pfam" id="PF14237"/>
    </source>
</evidence>